<proteinExistence type="predicted"/>
<reference evidence="1" key="1">
    <citation type="submission" date="2023-11" db="EMBL/GenBank/DDBJ databases">
        <title>Genome assemblies of two species of porcelain crab, Petrolisthes cinctipes and Petrolisthes manimaculis (Anomura: Porcellanidae).</title>
        <authorList>
            <person name="Angst P."/>
        </authorList>
    </citation>
    <scope>NUCLEOTIDE SEQUENCE</scope>
    <source>
        <strain evidence="1">PB745_02</strain>
        <tissue evidence="1">Gill</tissue>
    </source>
</reference>
<name>A0AAE1PVZ4_9EUCA</name>
<evidence type="ECO:0000313" key="2">
    <source>
        <dbReference type="Proteomes" id="UP001292094"/>
    </source>
</evidence>
<dbReference type="Proteomes" id="UP001292094">
    <property type="component" value="Unassembled WGS sequence"/>
</dbReference>
<keyword evidence="2" id="KW-1185">Reference proteome</keyword>
<dbReference type="AlphaFoldDB" id="A0AAE1PVZ4"/>
<organism evidence="1 2">
    <name type="scientific">Petrolisthes manimaculis</name>
    <dbReference type="NCBI Taxonomy" id="1843537"/>
    <lineage>
        <taxon>Eukaryota</taxon>
        <taxon>Metazoa</taxon>
        <taxon>Ecdysozoa</taxon>
        <taxon>Arthropoda</taxon>
        <taxon>Crustacea</taxon>
        <taxon>Multicrustacea</taxon>
        <taxon>Malacostraca</taxon>
        <taxon>Eumalacostraca</taxon>
        <taxon>Eucarida</taxon>
        <taxon>Decapoda</taxon>
        <taxon>Pleocyemata</taxon>
        <taxon>Anomura</taxon>
        <taxon>Galatheoidea</taxon>
        <taxon>Porcellanidae</taxon>
        <taxon>Petrolisthes</taxon>
    </lineage>
</organism>
<evidence type="ECO:0000313" key="1">
    <source>
        <dbReference type="EMBL" id="KAK4315354.1"/>
    </source>
</evidence>
<dbReference type="EMBL" id="JAWZYT010001115">
    <property type="protein sequence ID" value="KAK4315354.1"/>
    <property type="molecule type" value="Genomic_DNA"/>
</dbReference>
<sequence length="67" mass="7129">MLHIGRVWCLLRRGNGVSVTTCKNSRQGGGSSGVEIVSSRVKWSSKSVKLSVVLWQVCKVNGGVASV</sequence>
<protein>
    <submittedName>
        <fullName evidence="1">Uncharacterized protein</fullName>
    </submittedName>
</protein>
<accession>A0AAE1PVZ4</accession>
<gene>
    <name evidence="1" type="ORF">Pmani_013408</name>
</gene>
<comment type="caution">
    <text evidence="1">The sequence shown here is derived from an EMBL/GenBank/DDBJ whole genome shotgun (WGS) entry which is preliminary data.</text>
</comment>